<dbReference type="PANTHER" id="PTHR43685">
    <property type="entry name" value="GLYCOSYLTRANSFERASE"/>
    <property type="match status" value="1"/>
</dbReference>
<dbReference type="Gene3D" id="3.90.550.10">
    <property type="entry name" value="Spore Coat Polysaccharide Biosynthesis Protein SpsA, Chain A"/>
    <property type="match status" value="1"/>
</dbReference>
<feature type="domain" description="Glycosyltransferase 2-like" evidence="1">
    <location>
        <begin position="10"/>
        <end position="172"/>
    </location>
</feature>
<dbReference type="Pfam" id="PF00535">
    <property type="entry name" value="Glycos_transf_2"/>
    <property type="match status" value="1"/>
</dbReference>
<dbReference type="RefSeq" id="WP_155302129.1">
    <property type="nucleotide sequence ID" value="NZ_AP021875.1"/>
</dbReference>
<dbReference type="AlphaFoldDB" id="A0A5K7Z3D0"/>
<accession>A0A5K7Z3D0</accession>
<dbReference type="KEGG" id="dwd:DSCW_03910"/>
<proteinExistence type="predicted"/>
<sequence length="298" mass="34425">MDYIQKPKVTIIIPCYNREKYIQKTVNSVLNQTYENFEVICIDDGCTDNTRDILNIYSKKIKVIEHLGRLNKGQSASINLGIYNSDSKYISILDSDDLFAPSKIEEQVEYLEANPKIGYMYSNGYAIDENDNLLYPLFPNDYIASGDPETILLECPLGTPSGYLIRRNVFKKAGVFNEKLRSAQDHDIAIRISEISEIGYLNKIHWYKREHSDSLSSLQAERRWRSGFLILKNAGRRYPYSFSTKRRRLAVLNFRMGQCMLVKNKYYLAVLHFLISGLLDPMRAIKVIIKKENIGGYN</sequence>
<gene>
    <name evidence="2" type="ORF">DSCW_03910</name>
</gene>
<evidence type="ECO:0000313" key="3">
    <source>
        <dbReference type="Proteomes" id="UP000427769"/>
    </source>
</evidence>
<organism evidence="2 3">
    <name type="scientific">Desulfosarcina widdelii</name>
    <dbReference type="NCBI Taxonomy" id="947919"/>
    <lineage>
        <taxon>Bacteria</taxon>
        <taxon>Pseudomonadati</taxon>
        <taxon>Thermodesulfobacteriota</taxon>
        <taxon>Desulfobacteria</taxon>
        <taxon>Desulfobacterales</taxon>
        <taxon>Desulfosarcinaceae</taxon>
        <taxon>Desulfosarcina</taxon>
    </lineage>
</organism>
<protein>
    <recommendedName>
        <fullName evidence="1">Glycosyltransferase 2-like domain-containing protein</fullName>
    </recommendedName>
</protein>
<dbReference type="InterPro" id="IPR029044">
    <property type="entry name" value="Nucleotide-diphossugar_trans"/>
</dbReference>
<evidence type="ECO:0000313" key="2">
    <source>
        <dbReference type="EMBL" id="BBO72974.1"/>
    </source>
</evidence>
<dbReference type="OrthoDB" id="5291101at2"/>
<dbReference type="Proteomes" id="UP000427769">
    <property type="component" value="Chromosome"/>
</dbReference>
<dbReference type="InterPro" id="IPR001173">
    <property type="entry name" value="Glyco_trans_2-like"/>
</dbReference>
<dbReference type="EMBL" id="AP021875">
    <property type="protein sequence ID" value="BBO72974.1"/>
    <property type="molecule type" value="Genomic_DNA"/>
</dbReference>
<name>A0A5K7Z3D0_9BACT</name>
<reference evidence="2 3" key="1">
    <citation type="submission" date="2019-11" db="EMBL/GenBank/DDBJ databases">
        <title>Comparative genomics of hydrocarbon-degrading Desulfosarcina strains.</title>
        <authorList>
            <person name="Watanabe M."/>
            <person name="Kojima H."/>
            <person name="Fukui M."/>
        </authorList>
    </citation>
    <scope>NUCLEOTIDE SEQUENCE [LARGE SCALE GENOMIC DNA]</scope>
    <source>
        <strain evidence="2 3">PP31</strain>
    </source>
</reference>
<dbReference type="PANTHER" id="PTHR43685:SF2">
    <property type="entry name" value="GLYCOSYLTRANSFERASE 2-LIKE DOMAIN-CONTAINING PROTEIN"/>
    <property type="match status" value="1"/>
</dbReference>
<dbReference type="SUPFAM" id="SSF53448">
    <property type="entry name" value="Nucleotide-diphospho-sugar transferases"/>
    <property type="match status" value="1"/>
</dbReference>
<dbReference type="InterPro" id="IPR050834">
    <property type="entry name" value="Glycosyltransf_2"/>
</dbReference>
<keyword evidence="3" id="KW-1185">Reference proteome</keyword>
<evidence type="ECO:0000259" key="1">
    <source>
        <dbReference type="Pfam" id="PF00535"/>
    </source>
</evidence>